<comment type="caution">
    <text evidence="2">The sequence shown here is derived from an EMBL/GenBank/DDBJ whole genome shotgun (WGS) entry which is preliminary data.</text>
</comment>
<dbReference type="InterPro" id="IPR036411">
    <property type="entry name" value="TorD-like_sf"/>
</dbReference>
<dbReference type="InterPro" id="IPR050289">
    <property type="entry name" value="TorD/DmsD_chaperones"/>
</dbReference>
<dbReference type="InterPro" id="IPR020945">
    <property type="entry name" value="DMSO/NO3_reduct_chaperone"/>
</dbReference>
<keyword evidence="1" id="KW-0143">Chaperone</keyword>
<organism evidence="2">
    <name type="scientific">Hydrogenobacter sp</name>
    <dbReference type="NCBI Taxonomy" id="2152829"/>
    <lineage>
        <taxon>Bacteria</taxon>
        <taxon>Pseudomonadati</taxon>
        <taxon>Aquificota</taxon>
        <taxon>Aquificia</taxon>
        <taxon>Aquificales</taxon>
        <taxon>Aquificaceae</taxon>
        <taxon>Hydrogenobacter</taxon>
    </lineage>
</organism>
<dbReference type="PANTHER" id="PTHR34227:SF1">
    <property type="entry name" value="DIMETHYL SULFOXIDE REDUCTASE CHAPERONE-RELATED"/>
    <property type="match status" value="1"/>
</dbReference>
<accession>A0A7C2V4C3</accession>
<dbReference type="EMBL" id="DSFP01000067">
    <property type="protein sequence ID" value="HEW46594.1"/>
    <property type="molecule type" value="Genomic_DNA"/>
</dbReference>
<dbReference type="Pfam" id="PF02613">
    <property type="entry name" value="Nitrate_red_del"/>
    <property type="match status" value="1"/>
</dbReference>
<dbReference type="SUPFAM" id="SSF89155">
    <property type="entry name" value="TorD-like"/>
    <property type="match status" value="1"/>
</dbReference>
<protein>
    <submittedName>
        <fullName evidence="2">Nitrate reductase</fullName>
    </submittedName>
</protein>
<gene>
    <name evidence="2" type="ORF">ENO47_08030</name>
</gene>
<proteinExistence type="predicted"/>
<reference evidence="2" key="1">
    <citation type="journal article" date="2020" name="mSystems">
        <title>Genome- and Community-Level Interaction Insights into Carbon Utilization and Element Cycling Functions of Hydrothermarchaeota in Hydrothermal Sediment.</title>
        <authorList>
            <person name="Zhou Z."/>
            <person name="Liu Y."/>
            <person name="Xu W."/>
            <person name="Pan J."/>
            <person name="Luo Z.H."/>
            <person name="Li M."/>
        </authorList>
    </citation>
    <scope>NUCLEOTIDE SEQUENCE [LARGE SCALE GENOMIC DNA]</scope>
    <source>
        <strain evidence="2">SpSt-132</strain>
    </source>
</reference>
<dbReference type="AlphaFoldDB" id="A0A7C2V4C3"/>
<sequence>MSVYKAYVYSFLSVAFSYPSEELLEELWGGLDDLSLSLKELGIEFDVEALRRVIEESKRRVLDLKGEWTSLFSTSLKAPANETAYEMDKAARRAWELADIEGFYKAFGLDVKPPMEPDSLVAELEFMAYLIKKEMYAKERGMEEEAKITKEAYTNFFRDHLGRWYRIFTDLVKENTEEEYYKLMATLLRLFLDSQREGIEGIKDIEEYRKEVLEGSTWRCGF</sequence>
<dbReference type="PANTHER" id="PTHR34227">
    <property type="entry name" value="CHAPERONE PROTEIN YCDY"/>
    <property type="match status" value="1"/>
</dbReference>
<name>A0A7C2V4C3_9AQUI</name>
<dbReference type="Gene3D" id="1.10.3480.10">
    <property type="entry name" value="TorD-like"/>
    <property type="match status" value="1"/>
</dbReference>
<evidence type="ECO:0000256" key="1">
    <source>
        <dbReference type="ARBA" id="ARBA00023186"/>
    </source>
</evidence>
<evidence type="ECO:0000313" key="2">
    <source>
        <dbReference type="EMBL" id="HEW46594.1"/>
    </source>
</evidence>